<proteinExistence type="predicted"/>
<dbReference type="Proteomes" id="UP000038045">
    <property type="component" value="Unplaced"/>
</dbReference>
<organism evidence="3 4">
    <name type="scientific">Parastrongyloides trichosuri</name>
    <name type="common">Possum-specific nematode worm</name>
    <dbReference type="NCBI Taxonomy" id="131310"/>
    <lineage>
        <taxon>Eukaryota</taxon>
        <taxon>Metazoa</taxon>
        <taxon>Ecdysozoa</taxon>
        <taxon>Nematoda</taxon>
        <taxon>Chromadorea</taxon>
        <taxon>Rhabditida</taxon>
        <taxon>Tylenchina</taxon>
        <taxon>Panagrolaimomorpha</taxon>
        <taxon>Strongyloidoidea</taxon>
        <taxon>Strongyloididae</taxon>
        <taxon>Parastrongyloides</taxon>
    </lineage>
</organism>
<evidence type="ECO:0000259" key="2">
    <source>
        <dbReference type="PROSITE" id="PS01186"/>
    </source>
</evidence>
<evidence type="ECO:0000313" key="3">
    <source>
        <dbReference type="Proteomes" id="UP000038045"/>
    </source>
</evidence>
<name>A0A0N5A052_PARTI</name>
<dbReference type="InterPro" id="IPR000742">
    <property type="entry name" value="EGF"/>
</dbReference>
<reference evidence="4" key="1">
    <citation type="submission" date="2017-02" db="UniProtKB">
        <authorList>
            <consortium name="WormBaseParasite"/>
        </authorList>
    </citation>
    <scope>IDENTIFICATION</scope>
</reference>
<dbReference type="AlphaFoldDB" id="A0A0N5A052"/>
<evidence type="ECO:0000313" key="4">
    <source>
        <dbReference type="WBParaSite" id="PTRK_0001467110.1"/>
    </source>
</evidence>
<dbReference type="PROSITE" id="PS01186">
    <property type="entry name" value="EGF_2"/>
    <property type="match status" value="1"/>
</dbReference>
<keyword evidence="3" id="KW-1185">Reference proteome</keyword>
<protein>
    <submittedName>
        <fullName evidence="4">EGF-like domain-containing protein</fullName>
    </submittedName>
</protein>
<feature type="domain" description="EGF-like" evidence="1 2">
    <location>
        <begin position="40"/>
        <end position="51"/>
    </location>
</feature>
<dbReference type="PROSITE" id="PS00022">
    <property type="entry name" value="EGF_1"/>
    <property type="match status" value="1"/>
</dbReference>
<sequence length="191" mass="21889">RLSFNDFKLLNLYFCSKNCLGSEHKCKNGGYLHWIQCGTCICPKGFQGRDCGYIKPISHYCNETILVASKEEKILSLEKNKTCNYLIRSESKTKVYVSITRVQTRERKDKGDVCLPHLGFEIRYLNDKGITGLSLCGRYNDIVIVSQGPEVYIEYHGLDPNNYFVLSYADTTSNFTESRITYEGKSFKVNN</sequence>
<dbReference type="WBParaSite" id="PTRK_0001467110.1">
    <property type="protein sequence ID" value="PTRK_0001467110.1"/>
    <property type="gene ID" value="PTRK_0001467110"/>
</dbReference>
<accession>A0A0N5A052</accession>
<evidence type="ECO:0000259" key="1">
    <source>
        <dbReference type="PROSITE" id="PS00022"/>
    </source>
</evidence>